<keyword evidence="2" id="KW-0805">Transcription regulation</keyword>
<dbReference type="SUPFAM" id="SSF47413">
    <property type="entry name" value="lambda repressor-like DNA-binding domains"/>
    <property type="match status" value="1"/>
</dbReference>
<evidence type="ECO:0000313" key="6">
    <source>
        <dbReference type="EMBL" id="GHF13277.1"/>
    </source>
</evidence>
<dbReference type="PANTHER" id="PTHR30146">
    <property type="entry name" value="LACI-RELATED TRANSCRIPTIONAL REPRESSOR"/>
    <property type="match status" value="1"/>
</dbReference>
<feature type="domain" description="HTH lacI-type" evidence="5">
    <location>
        <begin position="4"/>
        <end position="58"/>
    </location>
</feature>
<dbReference type="AlphaFoldDB" id="A0A8J3M091"/>
<evidence type="ECO:0000256" key="4">
    <source>
        <dbReference type="ARBA" id="ARBA00023163"/>
    </source>
</evidence>
<evidence type="ECO:0000256" key="1">
    <source>
        <dbReference type="ARBA" id="ARBA00022491"/>
    </source>
</evidence>
<evidence type="ECO:0000256" key="3">
    <source>
        <dbReference type="ARBA" id="ARBA00023125"/>
    </source>
</evidence>
<proteinExistence type="predicted"/>
<dbReference type="Pfam" id="PF00356">
    <property type="entry name" value="LacI"/>
    <property type="match status" value="1"/>
</dbReference>
<dbReference type="Pfam" id="PF13377">
    <property type="entry name" value="Peripla_BP_3"/>
    <property type="match status" value="1"/>
</dbReference>
<dbReference type="InterPro" id="IPR046335">
    <property type="entry name" value="LacI/GalR-like_sensor"/>
</dbReference>
<evidence type="ECO:0000259" key="5">
    <source>
        <dbReference type="PROSITE" id="PS50932"/>
    </source>
</evidence>
<dbReference type="InterPro" id="IPR000843">
    <property type="entry name" value="HTH_LacI"/>
</dbReference>
<dbReference type="InterPro" id="IPR010982">
    <property type="entry name" value="Lambda_DNA-bd_dom_sf"/>
</dbReference>
<dbReference type="PROSITE" id="PS50932">
    <property type="entry name" value="HTH_LACI_2"/>
    <property type="match status" value="1"/>
</dbReference>
<dbReference type="SUPFAM" id="SSF53822">
    <property type="entry name" value="Periplasmic binding protein-like I"/>
    <property type="match status" value="1"/>
</dbReference>
<name>A0A8J3M091_9MICO</name>
<evidence type="ECO:0000256" key="2">
    <source>
        <dbReference type="ARBA" id="ARBA00023015"/>
    </source>
</evidence>
<dbReference type="InterPro" id="IPR028082">
    <property type="entry name" value="Peripla_BP_I"/>
</dbReference>
<dbReference type="GO" id="GO:0000976">
    <property type="term" value="F:transcription cis-regulatory region binding"/>
    <property type="evidence" value="ECO:0007669"/>
    <property type="project" value="TreeGrafter"/>
</dbReference>
<keyword evidence="7" id="KW-1185">Reference proteome</keyword>
<reference evidence="6" key="2">
    <citation type="submission" date="2020-09" db="EMBL/GenBank/DDBJ databases">
        <authorList>
            <person name="Sun Q."/>
            <person name="Zhou Y."/>
        </authorList>
    </citation>
    <scope>NUCLEOTIDE SEQUENCE</scope>
    <source>
        <strain evidence="6">CGMCC 1.16548</strain>
    </source>
</reference>
<comment type="caution">
    <text evidence="6">The sequence shown here is derived from an EMBL/GenBank/DDBJ whole genome shotgun (WGS) entry which is preliminary data.</text>
</comment>
<keyword evidence="3" id="KW-0238">DNA-binding</keyword>
<dbReference type="SMART" id="SM00354">
    <property type="entry name" value="HTH_LACI"/>
    <property type="match status" value="1"/>
</dbReference>
<dbReference type="RefSeq" id="WP_191282628.1">
    <property type="nucleotide sequence ID" value="NZ_BNAI01000002.1"/>
</dbReference>
<organism evidence="6 7">
    <name type="scientific">Pseudolysinimonas yzui</name>
    <dbReference type="NCBI Taxonomy" id="2708254"/>
    <lineage>
        <taxon>Bacteria</taxon>
        <taxon>Bacillati</taxon>
        <taxon>Actinomycetota</taxon>
        <taxon>Actinomycetes</taxon>
        <taxon>Micrococcales</taxon>
        <taxon>Microbacteriaceae</taxon>
        <taxon>Pseudolysinimonas</taxon>
    </lineage>
</organism>
<evidence type="ECO:0000313" key="7">
    <source>
        <dbReference type="Proteomes" id="UP000617531"/>
    </source>
</evidence>
<dbReference type="CDD" id="cd01392">
    <property type="entry name" value="HTH_LacI"/>
    <property type="match status" value="1"/>
</dbReference>
<sequence>MERITIEDVAARAGVSPTTVSHVFSGHRPVRSETKALVERVAIELGYRPNAVARSLRVQRTNTAMIILPDITNPFYPVFARGVQDVLRAGEYHTLLCNTDSREEEERAFLDEAISRRLDGVVFMGYWVSPEELLDVATAGVAVVNLGEGVPGAPIDSVRSTDEEGARDATAFLLGRYGSAVALIDGTMFAPVARARTSGYQRALRSAGLVPVPEYEVSEEFTREGGSRGMAALLDLADPPRAVFCANDQIAIGALQEAARRGLSVPADIAIVGFDDIDAATMVRPNLTTVRNSPDALGAHCGELLLSRMTGEFTGPGRDVVIPAELVIRESA</sequence>
<protein>
    <submittedName>
        <fullName evidence="6">LacI family transcriptional regulator</fullName>
    </submittedName>
</protein>
<dbReference type="Gene3D" id="3.40.50.2300">
    <property type="match status" value="2"/>
</dbReference>
<reference evidence="6" key="1">
    <citation type="journal article" date="2014" name="Int. J. Syst. Evol. Microbiol.">
        <title>Complete genome sequence of Corynebacterium casei LMG S-19264T (=DSM 44701T), isolated from a smear-ripened cheese.</title>
        <authorList>
            <consortium name="US DOE Joint Genome Institute (JGI-PGF)"/>
            <person name="Walter F."/>
            <person name="Albersmeier A."/>
            <person name="Kalinowski J."/>
            <person name="Ruckert C."/>
        </authorList>
    </citation>
    <scope>NUCLEOTIDE SEQUENCE</scope>
    <source>
        <strain evidence="6">CGMCC 1.16548</strain>
    </source>
</reference>
<keyword evidence="4" id="KW-0804">Transcription</keyword>
<dbReference type="EMBL" id="BNAI01000002">
    <property type="protein sequence ID" value="GHF13277.1"/>
    <property type="molecule type" value="Genomic_DNA"/>
</dbReference>
<keyword evidence="1" id="KW-0678">Repressor</keyword>
<dbReference type="Proteomes" id="UP000617531">
    <property type="component" value="Unassembled WGS sequence"/>
</dbReference>
<dbReference type="PANTHER" id="PTHR30146:SF148">
    <property type="entry name" value="HTH-TYPE TRANSCRIPTIONAL REPRESSOR PURR-RELATED"/>
    <property type="match status" value="1"/>
</dbReference>
<dbReference type="CDD" id="cd06267">
    <property type="entry name" value="PBP1_LacI_sugar_binding-like"/>
    <property type="match status" value="1"/>
</dbReference>
<accession>A0A8J3M091</accession>
<dbReference type="GO" id="GO:0003700">
    <property type="term" value="F:DNA-binding transcription factor activity"/>
    <property type="evidence" value="ECO:0007669"/>
    <property type="project" value="TreeGrafter"/>
</dbReference>
<dbReference type="Gene3D" id="1.10.260.40">
    <property type="entry name" value="lambda repressor-like DNA-binding domains"/>
    <property type="match status" value="1"/>
</dbReference>
<gene>
    <name evidence="6" type="ORF">GCM10011600_12600</name>
</gene>